<evidence type="ECO:0000256" key="5">
    <source>
        <dbReference type="ARBA" id="ARBA00022989"/>
    </source>
</evidence>
<dbReference type="EMBL" id="CP054393">
    <property type="protein sequence ID" value="QTX02760.1"/>
    <property type="molecule type" value="Genomic_DNA"/>
</dbReference>
<dbReference type="PANTHER" id="PTHR30266:SF2">
    <property type="entry name" value="LARGE-CONDUCTANCE MECHANOSENSITIVE CHANNEL"/>
    <property type="match status" value="1"/>
</dbReference>
<keyword evidence="4 10" id="KW-0812">Transmembrane</keyword>
<evidence type="ECO:0000256" key="8">
    <source>
        <dbReference type="ARBA" id="ARBA00023303"/>
    </source>
</evidence>
<dbReference type="InterPro" id="IPR037673">
    <property type="entry name" value="MSC/AndL"/>
</dbReference>
<dbReference type="InterPro" id="IPR001185">
    <property type="entry name" value="MS_channel"/>
</dbReference>
<feature type="transmembrane region" description="Helical" evidence="10">
    <location>
        <begin position="74"/>
        <end position="103"/>
    </location>
</feature>
<name>A0A975FI23_LOWBP</name>
<sequence length="158" mass="18945">MKKFPNKIIQFKNSFQKFIDKGDIVKVTIAFIIGQLFTKIVNSLSTDIIMPPINWLLNNNYSMKDWKIQLSEKIYINYGIFLQNLFEFLFVSLLIYFTIFSLYQKFLNKNNEQKQIQNNLKSEIEEKINKIEQNKLLLLEEIKNILQQKIKNEKEIKD</sequence>
<dbReference type="SUPFAM" id="SSF81330">
    <property type="entry name" value="Gated mechanosensitive channel"/>
    <property type="match status" value="1"/>
</dbReference>
<keyword evidence="9" id="KW-0175">Coiled coil</keyword>
<gene>
    <name evidence="11" type="primary">mscL</name>
    <name evidence="11" type="ORF">LFWB_1900</name>
</gene>
<feature type="coiled-coil region" evidence="9">
    <location>
        <begin position="110"/>
        <end position="148"/>
    </location>
</feature>
<dbReference type="Gene3D" id="1.10.1200.120">
    <property type="entry name" value="Large-conductance mechanosensitive channel, MscL, domain 1"/>
    <property type="match status" value="1"/>
</dbReference>
<keyword evidence="7 10" id="KW-0472">Membrane</keyword>
<organism evidence="11 12">
    <name type="scientific">Loofah witches'-broom phytoplasma</name>
    <dbReference type="NCBI Taxonomy" id="35773"/>
    <lineage>
        <taxon>Bacteria</taxon>
        <taxon>Bacillati</taxon>
        <taxon>Mycoplasmatota</taxon>
        <taxon>Mollicutes</taxon>
        <taxon>Acholeplasmatales</taxon>
        <taxon>Acholeplasmataceae</taxon>
        <taxon>Candidatus Phytoplasma</taxon>
        <taxon>16SrVIII (Loofah witches'-broom group)</taxon>
    </lineage>
</organism>
<keyword evidence="3" id="KW-1003">Cell membrane</keyword>
<dbReference type="KEGG" id="pluf:LFWB_1900"/>
<keyword evidence="2" id="KW-0813">Transport</keyword>
<evidence type="ECO:0000313" key="12">
    <source>
        <dbReference type="Proteomes" id="UP000672038"/>
    </source>
</evidence>
<dbReference type="Pfam" id="PF01741">
    <property type="entry name" value="MscL"/>
    <property type="match status" value="1"/>
</dbReference>
<dbReference type="GO" id="GO:0008381">
    <property type="term" value="F:mechanosensitive monoatomic ion channel activity"/>
    <property type="evidence" value="ECO:0007669"/>
    <property type="project" value="InterPro"/>
</dbReference>
<reference evidence="11" key="1">
    <citation type="submission" date="2020-06" db="EMBL/GenBank/DDBJ databases">
        <title>Complete genome sequence of Candidatus Phytoplasma luffae NCHU2019.</title>
        <authorList>
            <person name="Cho S.-T."/>
            <person name="Tan C.-M."/>
            <person name="Li J.-R."/>
            <person name="Chien Y.-Y."/>
            <person name="Chiu Y.-C."/>
            <person name="Yang J.-Y."/>
            <person name="Kuo C.-H."/>
        </authorList>
    </citation>
    <scope>NUCLEOTIDE SEQUENCE</scope>
    <source>
        <strain evidence="11">NCHU2019</strain>
    </source>
</reference>
<dbReference type="Proteomes" id="UP000672038">
    <property type="component" value="Chromosome"/>
</dbReference>
<evidence type="ECO:0000256" key="9">
    <source>
        <dbReference type="SAM" id="Coils"/>
    </source>
</evidence>
<keyword evidence="5 10" id="KW-1133">Transmembrane helix</keyword>
<keyword evidence="6" id="KW-0406">Ion transport</keyword>
<dbReference type="NCBIfam" id="TIGR00220">
    <property type="entry name" value="mscL"/>
    <property type="match status" value="1"/>
</dbReference>
<evidence type="ECO:0000256" key="4">
    <source>
        <dbReference type="ARBA" id="ARBA00022692"/>
    </source>
</evidence>
<evidence type="ECO:0000256" key="10">
    <source>
        <dbReference type="SAM" id="Phobius"/>
    </source>
</evidence>
<keyword evidence="12" id="KW-1185">Reference proteome</keyword>
<evidence type="ECO:0000256" key="3">
    <source>
        <dbReference type="ARBA" id="ARBA00022475"/>
    </source>
</evidence>
<dbReference type="AlphaFoldDB" id="A0A975FI23"/>
<accession>A0A975FI23</accession>
<comment type="subcellular location">
    <subcellularLocation>
        <location evidence="1">Membrane</location>
        <topology evidence="1">Multi-pass membrane protein</topology>
    </subcellularLocation>
</comment>
<evidence type="ECO:0000256" key="2">
    <source>
        <dbReference type="ARBA" id="ARBA00022448"/>
    </source>
</evidence>
<dbReference type="RefSeq" id="WP_210954812.1">
    <property type="nucleotide sequence ID" value="NZ_CP054393.1"/>
</dbReference>
<keyword evidence="8" id="KW-0407">Ion channel</keyword>
<evidence type="ECO:0000256" key="6">
    <source>
        <dbReference type="ARBA" id="ARBA00023065"/>
    </source>
</evidence>
<proteinExistence type="predicted"/>
<evidence type="ECO:0000256" key="7">
    <source>
        <dbReference type="ARBA" id="ARBA00023136"/>
    </source>
</evidence>
<dbReference type="PANTHER" id="PTHR30266">
    <property type="entry name" value="MECHANOSENSITIVE CHANNEL MSCL"/>
    <property type="match status" value="1"/>
</dbReference>
<evidence type="ECO:0000313" key="11">
    <source>
        <dbReference type="EMBL" id="QTX02760.1"/>
    </source>
</evidence>
<dbReference type="InterPro" id="IPR036019">
    <property type="entry name" value="MscL_channel"/>
</dbReference>
<protein>
    <submittedName>
        <fullName evidence="11">Large-conductance mechanosensitive channel</fullName>
    </submittedName>
</protein>
<dbReference type="GO" id="GO:0016020">
    <property type="term" value="C:membrane"/>
    <property type="evidence" value="ECO:0007669"/>
    <property type="project" value="UniProtKB-SubCell"/>
</dbReference>
<evidence type="ECO:0000256" key="1">
    <source>
        <dbReference type="ARBA" id="ARBA00004141"/>
    </source>
</evidence>